<feature type="region of interest" description="Disordered" evidence="1">
    <location>
        <begin position="190"/>
        <end position="210"/>
    </location>
</feature>
<feature type="compositionally biased region" description="Basic residues" evidence="1">
    <location>
        <begin position="256"/>
        <end position="265"/>
    </location>
</feature>
<feature type="signal peptide" evidence="3">
    <location>
        <begin position="1"/>
        <end position="25"/>
    </location>
</feature>
<reference evidence="4" key="2">
    <citation type="journal article" date="2021" name="Sci. Rep.">
        <title>The distribution of antibiotic resistance genes in chicken gut microbiota commensals.</title>
        <authorList>
            <person name="Juricova H."/>
            <person name="Matiasovicova J."/>
            <person name="Kubasova T."/>
            <person name="Cejkova D."/>
            <person name="Rychlik I."/>
        </authorList>
    </citation>
    <scope>NUCLEOTIDE SEQUENCE</scope>
    <source>
        <strain evidence="4">An582</strain>
    </source>
</reference>
<dbReference type="AlphaFoldDB" id="A0A939BGB2"/>
<organism evidence="4 5">
    <name type="scientific">Mordavella massiliensis</name>
    <dbReference type="NCBI Taxonomy" id="1871024"/>
    <lineage>
        <taxon>Bacteria</taxon>
        <taxon>Bacillati</taxon>
        <taxon>Bacillota</taxon>
        <taxon>Clostridia</taxon>
        <taxon>Eubacteriales</taxon>
        <taxon>Clostridiaceae</taxon>
        <taxon>Mordavella</taxon>
    </lineage>
</organism>
<feature type="region of interest" description="Disordered" evidence="1">
    <location>
        <begin position="247"/>
        <end position="272"/>
    </location>
</feature>
<sequence>MKKRMMTAAAVAFAALVSVPATAHAETFSGGDNWRVVFDGENLDSTFTNAQIDDTIYQMQPGDTADIRLELRNDYAGDTWWYMTNEVLRTLEDSQDVAEGGAYSYTLTYYGPDGAADVLYSSENVGGDTVNESGEGLHQATDSLEEYFYLDTLSEGESGEITLQVHLEGETQGNAYQDTLARLQMNFAVEPADSDTPPGGRTPGPGAPRTGDTSDVLIWTLLTLALGLFLLCFAVYRILSGRRCEEEAPAGEGAVRRTRDRRGSRRKEDGSR</sequence>
<dbReference type="RefSeq" id="WP_204906078.1">
    <property type="nucleotide sequence ID" value="NZ_JACJKS010000005.1"/>
</dbReference>
<feature type="transmembrane region" description="Helical" evidence="2">
    <location>
        <begin position="216"/>
        <end position="236"/>
    </location>
</feature>
<gene>
    <name evidence="4" type="ORF">H6A20_05160</name>
</gene>
<name>A0A939BGB2_9CLOT</name>
<protein>
    <submittedName>
        <fullName evidence="4">Uncharacterized protein</fullName>
    </submittedName>
</protein>
<reference evidence="4" key="1">
    <citation type="submission" date="2020-08" db="EMBL/GenBank/DDBJ databases">
        <authorList>
            <person name="Cejkova D."/>
            <person name="Kubasova T."/>
            <person name="Jahodarova E."/>
            <person name="Rychlik I."/>
        </authorList>
    </citation>
    <scope>NUCLEOTIDE SEQUENCE</scope>
    <source>
        <strain evidence="4">An582</strain>
    </source>
</reference>
<accession>A0A939BGB2</accession>
<keyword evidence="2" id="KW-0472">Membrane</keyword>
<evidence type="ECO:0000256" key="2">
    <source>
        <dbReference type="SAM" id="Phobius"/>
    </source>
</evidence>
<dbReference type="EMBL" id="JACJKS010000005">
    <property type="protein sequence ID" value="MBM6948053.1"/>
    <property type="molecule type" value="Genomic_DNA"/>
</dbReference>
<keyword evidence="2" id="KW-1133">Transmembrane helix</keyword>
<evidence type="ECO:0000313" key="5">
    <source>
        <dbReference type="Proteomes" id="UP000705508"/>
    </source>
</evidence>
<evidence type="ECO:0000256" key="3">
    <source>
        <dbReference type="SAM" id="SignalP"/>
    </source>
</evidence>
<evidence type="ECO:0000256" key="1">
    <source>
        <dbReference type="SAM" id="MobiDB-lite"/>
    </source>
</evidence>
<comment type="caution">
    <text evidence="4">The sequence shown here is derived from an EMBL/GenBank/DDBJ whole genome shotgun (WGS) entry which is preliminary data.</text>
</comment>
<dbReference type="Proteomes" id="UP000705508">
    <property type="component" value="Unassembled WGS sequence"/>
</dbReference>
<feature type="chain" id="PRO_5036952673" evidence="3">
    <location>
        <begin position="26"/>
        <end position="272"/>
    </location>
</feature>
<keyword evidence="2" id="KW-0812">Transmembrane</keyword>
<keyword evidence="3" id="KW-0732">Signal</keyword>
<evidence type="ECO:0000313" key="4">
    <source>
        <dbReference type="EMBL" id="MBM6948053.1"/>
    </source>
</evidence>
<proteinExistence type="predicted"/>